<dbReference type="RefSeq" id="WP_002681292.1">
    <property type="nucleotide sequence ID" value="NZ_CAURJM010000061.1"/>
</dbReference>
<name>A0AAX2IFK1_CAPSP</name>
<keyword evidence="4" id="KW-1185">Reference proteome</keyword>
<dbReference type="InterPro" id="IPR032774">
    <property type="entry name" value="WG_beta_rep"/>
</dbReference>
<dbReference type="Pfam" id="PF14903">
    <property type="entry name" value="WG_beta_rep"/>
    <property type="match status" value="5"/>
</dbReference>
<dbReference type="KEGG" id="cspu:CGC55_07415"/>
<sequence>MKKSLTALALLLNSLCFSQVSSVTDDISLIPAADKEISPLEHWGYINQKGAWVIPPQFKDAYYFREELAPVDSGGVYRDLYKFGFIDKTGKYVIPPKYISVTHFSNGLAFVVPKGGSPTCIDKQGNPQFSLKKIRKVSIFVEDMAVFLAADSEKWGYLNSSGKVTIPAQFEEADLFSEGLALVKKNGKWGYINKKGVMVIKPQFERASYFQEGMAVAQDTNGGLYGYIDHTGKYVIKPQFKKARVFNEGLAVVFFDNNQSCLIDVTGKRVIEKQPYEIDNFSSNMVGFMTKDSLYGYINKKGEEVIKPQFQWISYFLGDIAFADIGEDTGIIDKKGQFIVTPTTYEHIKIPGEFYMVATDDYDATKFLDKFFNDLKSMASPKRVTDKPQELTSTLSVEKVEREKNANVYHINFKKTGLLTGTSIVNQMKELLKRKFKAKESKDSKANYEIFSTQNLHFVFFADFFNVIVWVAPSKEDFKATTIGWWYY</sequence>
<dbReference type="EMBL" id="CP022385">
    <property type="protein sequence ID" value="ATA84345.1"/>
    <property type="molecule type" value="Genomic_DNA"/>
</dbReference>
<dbReference type="SUPFAM" id="SSF69360">
    <property type="entry name" value="Cell wall binding repeat"/>
    <property type="match status" value="1"/>
</dbReference>
<reference evidence="3 5" key="3">
    <citation type="submission" date="2018-06" db="EMBL/GenBank/DDBJ databases">
        <authorList>
            <consortium name="Pathogen Informatics"/>
            <person name="Doyle S."/>
        </authorList>
    </citation>
    <scope>NUCLEOTIDE SEQUENCE [LARGE SCALE GENOMIC DNA]</scope>
    <source>
        <strain evidence="3 5">NCTC11653</strain>
    </source>
</reference>
<evidence type="ECO:0000313" key="2">
    <source>
        <dbReference type="EMBL" id="ATA84345.1"/>
    </source>
</evidence>
<dbReference type="AlphaFoldDB" id="A0AAX2IFK1"/>
<dbReference type="EMBL" id="UAVP01000008">
    <property type="protein sequence ID" value="SQA75899.1"/>
    <property type="molecule type" value="Genomic_DNA"/>
</dbReference>
<protein>
    <submittedName>
        <fullName evidence="3">KWG Leptospira</fullName>
    </submittedName>
</protein>
<evidence type="ECO:0000256" key="1">
    <source>
        <dbReference type="SAM" id="SignalP"/>
    </source>
</evidence>
<feature type="chain" id="PRO_5043869761" evidence="1">
    <location>
        <begin position="19"/>
        <end position="488"/>
    </location>
</feature>
<dbReference type="Proteomes" id="UP000217301">
    <property type="component" value="Chromosome"/>
</dbReference>
<evidence type="ECO:0000313" key="4">
    <source>
        <dbReference type="Proteomes" id="UP000217301"/>
    </source>
</evidence>
<dbReference type="PANTHER" id="PTHR37841">
    <property type="entry name" value="GLR2918 PROTEIN"/>
    <property type="match status" value="1"/>
</dbReference>
<dbReference type="PANTHER" id="PTHR37841:SF1">
    <property type="entry name" value="DUF3298 DOMAIN-CONTAINING PROTEIN"/>
    <property type="match status" value="1"/>
</dbReference>
<keyword evidence="1" id="KW-0732">Signal</keyword>
<proteinExistence type="predicted"/>
<organism evidence="3 5">
    <name type="scientific">Capnocytophaga sputigena</name>
    <dbReference type="NCBI Taxonomy" id="1019"/>
    <lineage>
        <taxon>Bacteria</taxon>
        <taxon>Pseudomonadati</taxon>
        <taxon>Bacteroidota</taxon>
        <taxon>Flavobacteriia</taxon>
        <taxon>Flavobacteriales</taxon>
        <taxon>Flavobacteriaceae</taxon>
        <taxon>Capnocytophaga</taxon>
    </lineage>
</organism>
<dbReference type="Proteomes" id="UP000249902">
    <property type="component" value="Unassembled WGS sequence"/>
</dbReference>
<evidence type="ECO:0000313" key="3">
    <source>
        <dbReference type="EMBL" id="SQA75899.1"/>
    </source>
</evidence>
<gene>
    <name evidence="2" type="ORF">CGC55_07415</name>
    <name evidence="3" type="ORF">NCTC11653_01812</name>
</gene>
<evidence type="ECO:0000313" key="5">
    <source>
        <dbReference type="Proteomes" id="UP000249902"/>
    </source>
</evidence>
<reference evidence="4" key="2">
    <citation type="submission" date="2017-06" db="EMBL/GenBank/DDBJ databases">
        <title>Capnocytophaga spp. assemblies.</title>
        <authorList>
            <person name="Gulvik C.A."/>
        </authorList>
    </citation>
    <scope>NUCLEOTIDE SEQUENCE [LARGE SCALE GENOMIC DNA]</scope>
    <source>
        <strain evidence="4">KC1668</strain>
    </source>
</reference>
<feature type="signal peptide" evidence="1">
    <location>
        <begin position="1"/>
        <end position="18"/>
    </location>
</feature>
<accession>A0AAX2IFK1</accession>
<dbReference type="GeneID" id="78162505"/>
<reference evidence="2" key="1">
    <citation type="journal article" date="2017" name="Genome Announc.">
        <title>Twelve Complete Reference Genomes of Clinical Isolates in the Capnocytophaga Genus.</title>
        <authorList>
            <person name="Villarma A."/>
            <person name="Gulvik C.A."/>
            <person name="Rowe L.A."/>
            <person name="Sheth M."/>
            <person name="Juieng P."/>
            <person name="Nicholson A.C."/>
            <person name="Loparev V.N."/>
            <person name="McQuiston J.R."/>
        </authorList>
    </citation>
    <scope>NUCLEOTIDE SEQUENCE</scope>
    <source>
        <strain evidence="2">KC1668</strain>
    </source>
</reference>